<proteinExistence type="predicted"/>
<dbReference type="InterPro" id="IPR029058">
    <property type="entry name" value="AB_hydrolase_fold"/>
</dbReference>
<dbReference type="RefSeq" id="XP_016256532.1">
    <property type="nucleotide sequence ID" value="XM_016413084.1"/>
</dbReference>
<dbReference type="EMBL" id="KN847362">
    <property type="protein sequence ID" value="KIW36316.1"/>
    <property type="molecule type" value="Genomic_DNA"/>
</dbReference>
<accession>A0A0D2A7J9</accession>
<name>A0A0D2A7J9_9EURO</name>
<dbReference type="STRING" id="215243.A0A0D2A7J9"/>
<dbReference type="OrthoDB" id="408373at2759"/>
<sequence>MTTPTTIEVNGVRLAYRQSGQGEPLVLVHGHISDMRSWAALEERLAQYFCVYAYSKRFAWPNEPIAEGEPQPWERDADDLVAFVRALDVGSVHAVGNSSGSTNILCAARREPQLFRTLSLEEPPLITLFYPTLPPTLFDTLSFLFRHPVSFWPVTVYGATTIGPAIEHAKRGDDSRAFTTFGSGCLGKFWTEAMANQDRRRQLEDNAKWLCHFCRYSSLPAYTPQDARDLKLPTLVLTGTEGPCFQRYIDSEFVRLCGSAKKREVRIPGAGHLVHENQPDLVFDEVMKFISEIRAT</sequence>
<keyword evidence="3" id="KW-1185">Reference proteome</keyword>
<reference evidence="2 3" key="1">
    <citation type="submission" date="2015-01" db="EMBL/GenBank/DDBJ databases">
        <title>The Genome Sequence of Exophiala oligosperma CBS72588.</title>
        <authorList>
            <consortium name="The Broad Institute Genomics Platform"/>
            <person name="Cuomo C."/>
            <person name="de Hoog S."/>
            <person name="Gorbushina A."/>
            <person name="Stielow B."/>
            <person name="Teixiera M."/>
            <person name="Abouelleil A."/>
            <person name="Chapman S.B."/>
            <person name="Priest M."/>
            <person name="Young S.K."/>
            <person name="Wortman J."/>
            <person name="Nusbaum C."/>
            <person name="Birren B."/>
        </authorList>
    </citation>
    <scope>NUCLEOTIDE SEQUENCE [LARGE SCALE GENOMIC DNA]</scope>
    <source>
        <strain evidence="2 3">CBS 72588</strain>
    </source>
</reference>
<dbReference type="AlphaFoldDB" id="A0A0D2A7J9"/>
<evidence type="ECO:0000313" key="3">
    <source>
        <dbReference type="Proteomes" id="UP000053342"/>
    </source>
</evidence>
<dbReference type="SUPFAM" id="SSF53474">
    <property type="entry name" value="alpha/beta-Hydrolases"/>
    <property type="match status" value="1"/>
</dbReference>
<evidence type="ECO:0000313" key="2">
    <source>
        <dbReference type="EMBL" id="KIW36316.1"/>
    </source>
</evidence>
<dbReference type="Gene3D" id="3.40.50.1820">
    <property type="entry name" value="alpha/beta hydrolase"/>
    <property type="match status" value="1"/>
</dbReference>
<organism evidence="2 3">
    <name type="scientific">Exophiala oligosperma</name>
    <dbReference type="NCBI Taxonomy" id="215243"/>
    <lineage>
        <taxon>Eukaryota</taxon>
        <taxon>Fungi</taxon>
        <taxon>Dikarya</taxon>
        <taxon>Ascomycota</taxon>
        <taxon>Pezizomycotina</taxon>
        <taxon>Eurotiomycetes</taxon>
        <taxon>Chaetothyriomycetidae</taxon>
        <taxon>Chaetothyriales</taxon>
        <taxon>Herpotrichiellaceae</taxon>
        <taxon>Exophiala</taxon>
    </lineage>
</organism>
<feature type="domain" description="AB hydrolase-1" evidence="1">
    <location>
        <begin position="25"/>
        <end position="284"/>
    </location>
</feature>
<dbReference type="GeneID" id="27363489"/>
<dbReference type="PANTHER" id="PTHR46438">
    <property type="entry name" value="ALPHA/BETA-HYDROLASES SUPERFAMILY PROTEIN"/>
    <property type="match status" value="1"/>
</dbReference>
<gene>
    <name evidence="2" type="ORF">PV06_11415</name>
</gene>
<dbReference type="HOGENOM" id="CLU_020336_50_2_1"/>
<dbReference type="PANTHER" id="PTHR46438:SF2">
    <property type="entry name" value="ALPHA_BETA-HYDROLASES SUPERFAMILY PROTEIN"/>
    <property type="match status" value="1"/>
</dbReference>
<dbReference type="Pfam" id="PF12697">
    <property type="entry name" value="Abhydrolase_6"/>
    <property type="match status" value="1"/>
</dbReference>
<protein>
    <recommendedName>
        <fullName evidence="1">AB hydrolase-1 domain-containing protein</fullName>
    </recommendedName>
</protein>
<dbReference type="Proteomes" id="UP000053342">
    <property type="component" value="Unassembled WGS sequence"/>
</dbReference>
<evidence type="ECO:0000259" key="1">
    <source>
        <dbReference type="Pfam" id="PF12697"/>
    </source>
</evidence>
<dbReference type="InterPro" id="IPR000073">
    <property type="entry name" value="AB_hydrolase_1"/>
</dbReference>
<dbReference type="VEuPathDB" id="FungiDB:PV06_11415"/>